<keyword evidence="8" id="KW-0539">Nucleus</keyword>
<feature type="domain" description="C2H2-type" evidence="11">
    <location>
        <begin position="1321"/>
        <end position="1349"/>
    </location>
</feature>
<keyword evidence="4 9" id="KW-0863">Zinc-finger</keyword>
<protein>
    <submittedName>
        <fullName evidence="12">Zinc finger C2H2-type,Pentapeptide repeat,Zinc finger, RING/FYVE/PHD-type</fullName>
    </submittedName>
</protein>
<dbReference type="Gene3D" id="2.160.20.80">
    <property type="entry name" value="E3 ubiquitin-protein ligase SopA"/>
    <property type="match status" value="1"/>
</dbReference>
<keyword evidence="13" id="KW-1185">Reference proteome</keyword>
<feature type="region of interest" description="Disordered" evidence="10">
    <location>
        <begin position="818"/>
        <end position="845"/>
    </location>
</feature>
<proteinExistence type="predicted"/>
<feature type="domain" description="C2H2-type" evidence="11">
    <location>
        <begin position="1017"/>
        <end position="1044"/>
    </location>
</feature>
<feature type="domain" description="C2H2-type" evidence="11">
    <location>
        <begin position="1178"/>
        <end position="1206"/>
    </location>
</feature>
<dbReference type="Proteomes" id="UP000325440">
    <property type="component" value="Unassembled WGS sequence"/>
</dbReference>
<feature type="domain" description="C2H2-type" evidence="11">
    <location>
        <begin position="1044"/>
        <end position="1071"/>
    </location>
</feature>
<feature type="domain" description="C2H2-type" evidence="11">
    <location>
        <begin position="941"/>
        <end position="963"/>
    </location>
</feature>
<gene>
    <name evidence="12" type="ORF">CINCED_3A025489</name>
</gene>
<evidence type="ECO:0000256" key="3">
    <source>
        <dbReference type="ARBA" id="ARBA00022737"/>
    </source>
</evidence>
<evidence type="ECO:0000256" key="7">
    <source>
        <dbReference type="ARBA" id="ARBA00023163"/>
    </source>
</evidence>
<keyword evidence="2" id="KW-0479">Metal-binding</keyword>
<dbReference type="SUPFAM" id="SSF141571">
    <property type="entry name" value="Pentapeptide repeat-like"/>
    <property type="match status" value="1"/>
</dbReference>
<feature type="region of interest" description="Disordered" evidence="10">
    <location>
        <begin position="744"/>
        <end position="763"/>
    </location>
</feature>
<feature type="domain" description="C2H2-type" evidence="11">
    <location>
        <begin position="77"/>
        <end position="104"/>
    </location>
</feature>
<evidence type="ECO:0000313" key="12">
    <source>
        <dbReference type="EMBL" id="VVC26401.1"/>
    </source>
</evidence>
<sequence>MANSRDNSACYGAEDNNVSSIAEITDKVIKLEADLLNDSIIEIPKTAENKTLSSEHQNVSDSNIHLNSEDINSKETFCCNICKKDFAFEFHLENHMAEHTEQTHLIDTSLNQTPLMDTNLDQTQLTDTTLDQTQLTDTSLDQTQLTDTSLDQTQLTGTTLDQTQLTDTSLDQTQSMDIPIFKCNFCDKSFKLNFSFNRHMQKYHPCENSVSLHNMYECNTKSDNKSEYALSLKLSKFNGIWKSKTNSTYKCKICFEQFDTEAILVEHMNIQHNEDQTQCQDSLNKNSFKCQKCNVTFLEQENLNCHLLHCTNSSRNLWNNFFGSAKINETKSYVCTACGVAFSNLLLLKNHMSSDCKSHTCSCCEKTFITKDLWFNHITDNKKFEKCVQFYAVNNKTPDKNINLVHNDCRLKIKKEKLSNTNVSNCSSDSAESNNDLFIQSVSHKLTVNACNTDKNYEKISNTTTKIHSNSTDAENQSNSFVHDVSGVSNILTVSDFSRNMKSDNILPITVTSRNISICTNTENSDSSAQNLDVNNYSVLNIKKEKNVCATLTKQTISVCMDTENSSDSSSHNLSENSGVNDFSDLIIKNEHNICPSLLPPGTSNDFLVDAEHVHNSTHMTHSCNIIVKREPEYLSGGIIEKTTKYFSVKQLPNKHFSPIANDVNRRQRSQTNIYLFICNVCEMSTSTDRDTFAMHMSTHSECGTRECVVCNQVFSSVNQWKNHMTFHQKLINLRMSKLLQRRTESRKRMHSNNSDTSMEPQELLRKRKSQFQNSSMNLVIKKKNNKKIKRMYTCNICFKMMPSELTLMAHQTLHSESLNTGPLHSEPLHTEPVHSEPVHSEPLHTEPLHTEPLNTKPLQFSCKFCGRTFTTKGACTNHEKIHNHLGKPHHSTVEKPKPISDDLIVESTEDNIAFCNLCNKQFGHKGALTNHMRIHYNCKYKCNVCGKKFRTKEILMQHNKNHLSNVLGNTNIENNDQIQNNEEHQNQNDDCAQFTKNSLKKKLNSKILLKKTNMRFVCDVCEKKFSNAARLIVHRKFHGNKPYLCKICGRLYAYKFRWNTHLKSHHLKRKNIKNPKSNHQNQFKCGNCKREYNIKSQWKRHLSLSKECRNYDYNKSMERFECNICQKSYSTFYNRKVHLINVHKQINPQTHKNHNDNDNDNADIENKTIKGKPKKLFQCKLCGKSYYNSANLRRHHECIHLNSNIYCNICKKVYKHKYSYQLHLRQSKEHKALEKAKHPKQHIVSNNGKITSQNVEKDIVQSTSNKYNVTTKHPENVTQSTSKSNNSNDLPAECTICFKILKSQSYLPAHMRLHSGVRPFKCIYCNTCFRFKSNLRMHYKKLHPNKEIFIN</sequence>
<dbReference type="EMBL" id="CABPRJ010000032">
    <property type="protein sequence ID" value="VVC26401.1"/>
    <property type="molecule type" value="Genomic_DNA"/>
</dbReference>
<feature type="domain" description="C2H2-type" evidence="11">
    <location>
        <begin position="249"/>
        <end position="277"/>
    </location>
</feature>
<organism evidence="12 13">
    <name type="scientific">Cinara cedri</name>
    <dbReference type="NCBI Taxonomy" id="506608"/>
    <lineage>
        <taxon>Eukaryota</taxon>
        <taxon>Metazoa</taxon>
        <taxon>Ecdysozoa</taxon>
        <taxon>Arthropoda</taxon>
        <taxon>Hexapoda</taxon>
        <taxon>Insecta</taxon>
        <taxon>Pterygota</taxon>
        <taxon>Neoptera</taxon>
        <taxon>Paraneoptera</taxon>
        <taxon>Hemiptera</taxon>
        <taxon>Sternorrhyncha</taxon>
        <taxon>Aphidomorpha</taxon>
        <taxon>Aphidoidea</taxon>
        <taxon>Aphididae</taxon>
        <taxon>Lachninae</taxon>
        <taxon>Cinara</taxon>
    </lineage>
</organism>
<dbReference type="Pfam" id="PF00096">
    <property type="entry name" value="zf-C2H2"/>
    <property type="match status" value="4"/>
</dbReference>
<keyword evidence="6" id="KW-0805">Transcription regulation</keyword>
<dbReference type="PANTHER" id="PTHR24394:SF48">
    <property type="entry name" value="ZINC FINGER PROTEIN 771"/>
    <property type="match status" value="1"/>
</dbReference>
<dbReference type="InterPro" id="IPR036236">
    <property type="entry name" value="Znf_C2H2_sf"/>
</dbReference>
<feature type="domain" description="C2H2-type" evidence="11">
    <location>
        <begin position="914"/>
        <end position="941"/>
    </location>
</feature>
<dbReference type="Gene3D" id="3.30.160.60">
    <property type="entry name" value="Classic Zinc Finger"/>
    <property type="match status" value="11"/>
</dbReference>
<dbReference type="OrthoDB" id="6365676at2759"/>
<feature type="domain" description="C2H2-type" evidence="11">
    <location>
        <begin position="1293"/>
        <end position="1320"/>
    </location>
</feature>
<reference evidence="12 13" key="1">
    <citation type="submission" date="2019-08" db="EMBL/GenBank/DDBJ databases">
        <authorList>
            <person name="Alioto T."/>
            <person name="Alioto T."/>
            <person name="Gomez Garrido J."/>
        </authorList>
    </citation>
    <scope>NUCLEOTIDE SEQUENCE [LARGE SCALE GENOMIC DNA]</scope>
</reference>
<evidence type="ECO:0000256" key="2">
    <source>
        <dbReference type="ARBA" id="ARBA00022723"/>
    </source>
</evidence>
<evidence type="ECO:0000256" key="8">
    <source>
        <dbReference type="ARBA" id="ARBA00023242"/>
    </source>
</evidence>
<dbReference type="GO" id="GO:0008270">
    <property type="term" value="F:zinc ion binding"/>
    <property type="evidence" value="ECO:0007669"/>
    <property type="project" value="UniProtKB-KW"/>
</dbReference>
<feature type="compositionally biased region" description="Basic and acidic residues" evidence="10">
    <location>
        <begin position="827"/>
        <end position="845"/>
    </location>
</feature>
<keyword evidence="7" id="KW-0804">Transcription</keyword>
<feature type="domain" description="C2H2-type" evidence="11">
    <location>
        <begin position="1121"/>
        <end position="1149"/>
    </location>
</feature>
<dbReference type="InterPro" id="IPR001646">
    <property type="entry name" value="5peptide_repeat"/>
</dbReference>
<evidence type="ECO:0000256" key="9">
    <source>
        <dbReference type="PROSITE-ProRule" id="PRU00042"/>
    </source>
</evidence>
<dbReference type="GO" id="GO:0000981">
    <property type="term" value="F:DNA-binding transcription factor activity, RNA polymerase II-specific"/>
    <property type="evidence" value="ECO:0007669"/>
    <property type="project" value="TreeGrafter"/>
</dbReference>
<evidence type="ECO:0000256" key="5">
    <source>
        <dbReference type="ARBA" id="ARBA00022833"/>
    </source>
</evidence>
<dbReference type="GO" id="GO:0005634">
    <property type="term" value="C:nucleus"/>
    <property type="evidence" value="ECO:0007669"/>
    <property type="project" value="UniProtKB-SubCell"/>
</dbReference>
<dbReference type="PROSITE" id="PS00028">
    <property type="entry name" value="ZINC_FINGER_C2H2_1"/>
    <property type="match status" value="14"/>
</dbReference>
<dbReference type="FunFam" id="3.30.160.60:FF:000446">
    <property type="entry name" value="Zinc finger protein"/>
    <property type="match status" value="1"/>
</dbReference>
<evidence type="ECO:0000256" key="6">
    <source>
        <dbReference type="ARBA" id="ARBA00023015"/>
    </source>
</evidence>
<name>A0A5E4M2L3_9HEMI</name>
<evidence type="ECO:0000313" key="13">
    <source>
        <dbReference type="Proteomes" id="UP000325440"/>
    </source>
</evidence>
<feature type="domain" description="C2H2-type" evidence="11">
    <location>
        <begin position="333"/>
        <end position="360"/>
    </location>
</feature>
<evidence type="ECO:0000259" key="11">
    <source>
        <dbReference type="PROSITE" id="PS50157"/>
    </source>
</evidence>
<dbReference type="SUPFAM" id="SSF57667">
    <property type="entry name" value="beta-beta-alpha zinc fingers"/>
    <property type="match status" value="8"/>
</dbReference>
<evidence type="ECO:0000256" key="10">
    <source>
        <dbReference type="SAM" id="MobiDB-lite"/>
    </source>
</evidence>
<dbReference type="Pfam" id="PF00805">
    <property type="entry name" value="Pentapeptide"/>
    <property type="match status" value="1"/>
</dbReference>
<dbReference type="Pfam" id="PF12874">
    <property type="entry name" value="zf-met"/>
    <property type="match status" value="1"/>
</dbReference>
<accession>A0A5E4M2L3</accession>
<evidence type="ECO:0000256" key="4">
    <source>
        <dbReference type="ARBA" id="ARBA00022771"/>
    </source>
</evidence>
<feature type="domain" description="C2H2-type" evidence="11">
    <location>
        <begin position="181"/>
        <end position="209"/>
    </location>
</feature>
<comment type="subcellular location">
    <subcellularLocation>
        <location evidence="1">Nucleus</location>
    </subcellularLocation>
</comment>
<feature type="domain" description="C2H2-type" evidence="11">
    <location>
        <begin position="861"/>
        <end position="890"/>
    </location>
</feature>
<evidence type="ECO:0000256" key="1">
    <source>
        <dbReference type="ARBA" id="ARBA00004123"/>
    </source>
</evidence>
<dbReference type="InterPro" id="IPR013087">
    <property type="entry name" value="Znf_C2H2_type"/>
</dbReference>
<dbReference type="PROSITE" id="PS50157">
    <property type="entry name" value="ZINC_FINGER_C2H2_2"/>
    <property type="match status" value="13"/>
</dbReference>
<dbReference type="SMART" id="SM00355">
    <property type="entry name" value="ZnF_C2H2"/>
    <property type="match status" value="19"/>
</dbReference>
<keyword evidence="5" id="KW-0862">Zinc</keyword>
<keyword evidence="3" id="KW-0677">Repeat</keyword>
<dbReference type="PANTHER" id="PTHR24394">
    <property type="entry name" value="ZINC FINGER PROTEIN"/>
    <property type="match status" value="1"/>
</dbReference>